<dbReference type="Proteomes" id="UP001174934">
    <property type="component" value="Unassembled WGS sequence"/>
</dbReference>
<dbReference type="Pfam" id="PF26639">
    <property type="entry name" value="Het-6_barrel"/>
    <property type="match status" value="1"/>
</dbReference>
<dbReference type="Pfam" id="PF06985">
    <property type="entry name" value="HET"/>
    <property type="match status" value="1"/>
</dbReference>
<feature type="region of interest" description="Disordered" evidence="1">
    <location>
        <begin position="114"/>
        <end position="149"/>
    </location>
</feature>
<feature type="compositionally biased region" description="Basic and acidic residues" evidence="1">
    <location>
        <begin position="130"/>
        <end position="147"/>
    </location>
</feature>
<dbReference type="AlphaFoldDB" id="A0AA39X929"/>
<evidence type="ECO:0000313" key="3">
    <source>
        <dbReference type="EMBL" id="KAK0629549.1"/>
    </source>
</evidence>
<dbReference type="PANTHER" id="PTHR24148:SF73">
    <property type="entry name" value="HET DOMAIN PROTEIN (AFU_ORTHOLOGUE AFUA_8G01020)"/>
    <property type="match status" value="1"/>
</dbReference>
<accession>A0AA39X929</accession>
<name>A0AA39X929_9PEZI</name>
<evidence type="ECO:0000259" key="2">
    <source>
        <dbReference type="Pfam" id="PF06985"/>
    </source>
</evidence>
<dbReference type="PANTHER" id="PTHR24148">
    <property type="entry name" value="ANKYRIN REPEAT DOMAIN-CONTAINING PROTEIN 39 HOMOLOG-RELATED"/>
    <property type="match status" value="1"/>
</dbReference>
<feature type="region of interest" description="Disordered" evidence="1">
    <location>
        <begin position="635"/>
        <end position="657"/>
    </location>
</feature>
<dbReference type="InterPro" id="IPR052895">
    <property type="entry name" value="HetReg/Transcr_Mod"/>
</dbReference>
<dbReference type="InterPro" id="IPR010730">
    <property type="entry name" value="HET"/>
</dbReference>
<feature type="domain" description="Heterokaryon incompatibility" evidence="2">
    <location>
        <begin position="149"/>
        <end position="312"/>
    </location>
</feature>
<reference evidence="3" key="1">
    <citation type="submission" date="2023-06" db="EMBL/GenBank/DDBJ databases">
        <title>Genome-scale phylogeny and comparative genomics of the fungal order Sordariales.</title>
        <authorList>
            <consortium name="Lawrence Berkeley National Laboratory"/>
            <person name="Hensen N."/>
            <person name="Bonometti L."/>
            <person name="Westerberg I."/>
            <person name="Brannstrom I.O."/>
            <person name="Guillou S."/>
            <person name="Cros-Aarteil S."/>
            <person name="Calhoun S."/>
            <person name="Haridas S."/>
            <person name="Kuo A."/>
            <person name="Mondo S."/>
            <person name="Pangilinan J."/>
            <person name="Riley R."/>
            <person name="LaButti K."/>
            <person name="Andreopoulos B."/>
            <person name="Lipzen A."/>
            <person name="Chen C."/>
            <person name="Yanf M."/>
            <person name="Daum C."/>
            <person name="Ng V."/>
            <person name="Clum A."/>
            <person name="Steindorff A."/>
            <person name="Ohm R."/>
            <person name="Martin F."/>
            <person name="Silar P."/>
            <person name="Natvig D."/>
            <person name="Lalanne C."/>
            <person name="Gautier V."/>
            <person name="Ament-velasquez S.L."/>
            <person name="Kruys A."/>
            <person name="Hutchinson M.I."/>
            <person name="Powell A.J."/>
            <person name="Barry K."/>
            <person name="Miller A.N."/>
            <person name="Grigoriev I.V."/>
            <person name="Debuchy R."/>
            <person name="Gladieux P."/>
            <person name="Thoren M.H."/>
            <person name="Johannesson H."/>
        </authorList>
    </citation>
    <scope>NUCLEOTIDE SEQUENCE</scope>
    <source>
        <strain evidence="3">SMH3391-2</strain>
    </source>
</reference>
<gene>
    <name evidence="3" type="ORF">B0T17DRAFT_525756</name>
</gene>
<feature type="compositionally biased region" description="Low complexity" evidence="1">
    <location>
        <begin position="118"/>
        <end position="129"/>
    </location>
</feature>
<dbReference type="EMBL" id="JAULSR010000002">
    <property type="protein sequence ID" value="KAK0629549.1"/>
    <property type="molecule type" value="Genomic_DNA"/>
</dbReference>
<protein>
    <submittedName>
        <fullName evidence="3">Heterokaryon incompatibility protein-domain-containing protein</fullName>
    </submittedName>
</protein>
<evidence type="ECO:0000313" key="4">
    <source>
        <dbReference type="Proteomes" id="UP001174934"/>
    </source>
</evidence>
<sequence length="793" mass="88271">MRLRPVSSGSSTSSSTVLRHHLLHRRLPVPLRSAYRYEPLPSARAIRLLELQYTDANGTLHCSLKSFEDQTKAPPYHALSYTWGFPLTSFSKTPPPSQRSGGHNTARLPRGNSARKIAAAAAQAAADRQQQQHHDGVERRHDGDDHSNTTTATVLHAHSHSFPIACDGRTFLVTANLHDALHMLKDATSTTARHFWIDAICVDQANLSERNAQVAMMAETFGTAESVIVWLGAEDQFTSDAIALVKTIAASVPKSLWEDISYTDFFDPEWWHLKAGILKGSAAAAALAPAKWLALIAFLNRPWFRRAWVVQELALARSALLVCGYQSISWQALDHTLRFILATRWYHHLSTDKMRHMAGVVNSTAIDRDFLQSGTKVGMGSINLSRTRRDIMTAREDRPSAFLGRLIQMHRSTQATDPRDKIYAFLGLADRPVLPERTEPIKADYSLPVQRVYTSVTASLMLSQGNLQQLSHVQDASRNKIRSGLPSWVPDYSATLEPYPLSLRGGKYRWSACGSLTWRPDPEGMKEGLLLVQGYRVGTIAETAAMPDEAVGGKAAYWAGIIDVALGMDDYYPFRSRNAPPQTRVEALWRTLITNTYSRTHPAPAACGMLFIDYVLNLQIRKHLLVPWSSVDFHPPPSQHSSGSDKQQQQQKADSAPAWHKLIEAEPADSPYGKHFFRERMSTITERIFQGAYKTVQLAQLQHDFDIASGDMRRVFRTDGGLLGTGPRSLRKGDEIWVLGGARVPMVLRRLGAGVGGGNRYHALVGECYIHGIMHSMQTSDEDGRRLVDVILE</sequence>
<evidence type="ECO:0000256" key="1">
    <source>
        <dbReference type="SAM" id="MobiDB-lite"/>
    </source>
</evidence>
<feature type="compositionally biased region" description="Low complexity" evidence="1">
    <location>
        <begin position="639"/>
        <end position="656"/>
    </location>
</feature>
<proteinExistence type="predicted"/>
<keyword evidence="4" id="KW-1185">Reference proteome</keyword>
<organism evidence="3 4">
    <name type="scientific">Bombardia bombarda</name>
    <dbReference type="NCBI Taxonomy" id="252184"/>
    <lineage>
        <taxon>Eukaryota</taxon>
        <taxon>Fungi</taxon>
        <taxon>Dikarya</taxon>
        <taxon>Ascomycota</taxon>
        <taxon>Pezizomycotina</taxon>
        <taxon>Sordariomycetes</taxon>
        <taxon>Sordariomycetidae</taxon>
        <taxon>Sordariales</taxon>
        <taxon>Lasiosphaeriaceae</taxon>
        <taxon>Bombardia</taxon>
    </lineage>
</organism>
<comment type="caution">
    <text evidence="3">The sequence shown here is derived from an EMBL/GenBank/DDBJ whole genome shotgun (WGS) entry which is preliminary data.</text>
</comment>